<gene>
    <name evidence="1" type="ORF">DdX_16262</name>
</gene>
<keyword evidence="2" id="KW-1185">Reference proteome</keyword>
<organism evidence="1 2">
    <name type="scientific">Ditylenchus destructor</name>
    <dbReference type="NCBI Taxonomy" id="166010"/>
    <lineage>
        <taxon>Eukaryota</taxon>
        <taxon>Metazoa</taxon>
        <taxon>Ecdysozoa</taxon>
        <taxon>Nematoda</taxon>
        <taxon>Chromadorea</taxon>
        <taxon>Rhabditida</taxon>
        <taxon>Tylenchina</taxon>
        <taxon>Tylenchomorpha</taxon>
        <taxon>Sphaerularioidea</taxon>
        <taxon>Anguinidae</taxon>
        <taxon>Anguininae</taxon>
        <taxon>Ditylenchus</taxon>
    </lineage>
</organism>
<protein>
    <submittedName>
        <fullName evidence="1">Uncharacterized protein</fullName>
    </submittedName>
</protein>
<name>A0AAD4MTU3_9BILA</name>
<proteinExistence type="predicted"/>
<reference evidence="1" key="1">
    <citation type="submission" date="2022-01" db="EMBL/GenBank/DDBJ databases">
        <title>Genome Sequence Resource for Two Populations of Ditylenchus destructor, the Migratory Endoparasitic Phytonematode.</title>
        <authorList>
            <person name="Zhang H."/>
            <person name="Lin R."/>
            <person name="Xie B."/>
        </authorList>
    </citation>
    <scope>NUCLEOTIDE SEQUENCE</scope>
    <source>
        <strain evidence="1">BazhouSP</strain>
    </source>
</reference>
<evidence type="ECO:0000313" key="1">
    <source>
        <dbReference type="EMBL" id="KAI1701175.1"/>
    </source>
</evidence>
<comment type="caution">
    <text evidence="1">The sequence shown here is derived from an EMBL/GenBank/DDBJ whole genome shotgun (WGS) entry which is preliminary data.</text>
</comment>
<evidence type="ECO:0000313" key="2">
    <source>
        <dbReference type="Proteomes" id="UP001201812"/>
    </source>
</evidence>
<dbReference type="EMBL" id="JAKKPZ010000125">
    <property type="protein sequence ID" value="KAI1701175.1"/>
    <property type="molecule type" value="Genomic_DNA"/>
</dbReference>
<dbReference type="Proteomes" id="UP001201812">
    <property type="component" value="Unassembled WGS sequence"/>
</dbReference>
<dbReference type="AlphaFoldDB" id="A0AAD4MTU3"/>
<sequence length="110" mass="12693">MAASHFFFLTLWISHYEVEHMLITNYKSQVFPQADTPCAFKMVVKLRMVGELFPCSIENNLTQEVLELKEDSSDVSLGMTLADVELEQLFVNFSTYYTLERSNISDRVQA</sequence>
<accession>A0AAD4MTU3</accession>